<protein>
    <submittedName>
        <fullName evidence="2">Uncharacterized protein</fullName>
    </submittedName>
</protein>
<feature type="region of interest" description="Disordered" evidence="1">
    <location>
        <begin position="1"/>
        <end position="39"/>
    </location>
</feature>
<evidence type="ECO:0000313" key="3">
    <source>
        <dbReference type="Proteomes" id="UP001292094"/>
    </source>
</evidence>
<dbReference type="EMBL" id="JAWZYT010006308">
    <property type="protein sequence ID" value="KAK4288441.1"/>
    <property type="molecule type" value="Genomic_DNA"/>
</dbReference>
<gene>
    <name evidence="2" type="ORF">Pmani_038541</name>
</gene>
<feature type="compositionally biased region" description="Basic residues" evidence="1">
    <location>
        <begin position="16"/>
        <end position="32"/>
    </location>
</feature>
<comment type="caution">
    <text evidence="2">The sequence shown here is derived from an EMBL/GenBank/DDBJ whole genome shotgun (WGS) entry which is preliminary data.</text>
</comment>
<name>A0AAE1TKF3_9EUCA</name>
<reference evidence="2" key="1">
    <citation type="submission" date="2023-11" db="EMBL/GenBank/DDBJ databases">
        <title>Genome assemblies of two species of porcelain crab, Petrolisthes cinctipes and Petrolisthes manimaculis (Anomura: Porcellanidae).</title>
        <authorList>
            <person name="Angst P."/>
        </authorList>
    </citation>
    <scope>NUCLEOTIDE SEQUENCE</scope>
    <source>
        <strain evidence="2">PB745_02</strain>
        <tissue evidence="2">Gill</tissue>
    </source>
</reference>
<keyword evidence="3" id="KW-1185">Reference proteome</keyword>
<proteinExistence type="predicted"/>
<dbReference type="AlphaFoldDB" id="A0AAE1TKF3"/>
<organism evidence="2 3">
    <name type="scientific">Petrolisthes manimaculis</name>
    <dbReference type="NCBI Taxonomy" id="1843537"/>
    <lineage>
        <taxon>Eukaryota</taxon>
        <taxon>Metazoa</taxon>
        <taxon>Ecdysozoa</taxon>
        <taxon>Arthropoda</taxon>
        <taxon>Crustacea</taxon>
        <taxon>Multicrustacea</taxon>
        <taxon>Malacostraca</taxon>
        <taxon>Eumalacostraca</taxon>
        <taxon>Eucarida</taxon>
        <taxon>Decapoda</taxon>
        <taxon>Pleocyemata</taxon>
        <taxon>Anomura</taxon>
        <taxon>Galatheoidea</taxon>
        <taxon>Porcellanidae</taxon>
        <taxon>Petrolisthes</taxon>
    </lineage>
</organism>
<sequence length="123" mass="14327">MLRWRGRGWREGGKRKEGKRVERKRVERKRSVSHNSPISYHGKEELREWASRYQCRPINGLLLVWSLEGKAKDAFTDWLGDKSLRLSNILRSDETSSTMHLSATICLTIALQWSVLRGSDMEV</sequence>
<evidence type="ECO:0000313" key="2">
    <source>
        <dbReference type="EMBL" id="KAK4288441.1"/>
    </source>
</evidence>
<dbReference type="Proteomes" id="UP001292094">
    <property type="component" value="Unassembled WGS sequence"/>
</dbReference>
<accession>A0AAE1TKF3</accession>
<evidence type="ECO:0000256" key="1">
    <source>
        <dbReference type="SAM" id="MobiDB-lite"/>
    </source>
</evidence>